<dbReference type="EMBL" id="ASHM01185764">
    <property type="protein sequence ID" value="PNX65839.1"/>
    <property type="molecule type" value="Genomic_DNA"/>
</dbReference>
<feature type="region of interest" description="Disordered" evidence="1">
    <location>
        <begin position="17"/>
        <end position="83"/>
    </location>
</feature>
<evidence type="ECO:0000256" key="1">
    <source>
        <dbReference type="SAM" id="MobiDB-lite"/>
    </source>
</evidence>
<sequence length="83" mass="9150">MVIKKPTHVVTKEVVMPDVETPLNEHEEVETADKETVKEAAAEKDVETTVTTSESSDEEAGTAREDTSDDEEDIQSEESNQSI</sequence>
<protein>
    <submittedName>
        <fullName evidence="2">Uncharacterized protein</fullName>
    </submittedName>
</protein>
<reference evidence="2 3" key="2">
    <citation type="journal article" date="2017" name="Front. Plant Sci.">
        <title>Gene Classification and Mining of Molecular Markers Useful in Red Clover (Trifolium pratense) Breeding.</title>
        <authorList>
            <person name="Istvanek J."/>
            <person name="Dluhosova J."/>
            <person name="Dluhos P."/>
            <person name="Patkova L."/>
            <person name="Nedelnik J."/>
            <person name="Repkova J."/>
        </authorList>
    </citation>
    <scope>NUCLEOTIDE SEQUENCE [LARGE SCALE GENOMIC DNA]</scope>
    <source>
        <strain evidence="3">cv. Tatra</strain>
        <tissue evidence="2">Young leaves</tissue>
    </source>
</reference>
<accession>A0A2K3KHV3</accession>
<evidence type="ECO:0000313" key="2">
    <source>
        <dbReference type="EMBL" id="PNX65839.1"/>
    </source>
</evidence>
<dbReference type="AlphaFoldDB" id="A0A2K3KHV3"/>
<reference evidence="2 3" key="1">
    <citation type="journal article" date="2014" name="Am. J. Bot.">
        <title>Genome assembly and annotation for red clover (Trifolium pratense; Fabaceae).</title>
        <authorList>
            <person name="Istvanek J."/>
            <person name="Jaros M."/>
            <person name="Krenek A."/>
            <person name="Repkova J."/>
        </authorList>
    </citation>
    <scope>NUCLEOTIDE SEQUENCE [LARGE SCALE GENOMIC DNA]</scope>
    <source>
        <strain evidence="3">cv. Tatra</strain>
        <tissue evidence="2">Young leaves</tissue>
    </source>
</reference>
<gene>
    <name evidence="2" type="ORF">L195_g062796</name>
</gene>
<feature type="non-terminal residue" evidence="2">
    <location>
        <position position="83"/>
    </location>
</feature>
<name>A0A2K3KHV3_TRIPR</name>
<organism evidence="2 3">
    <name type="scientific">Trifolium pratense</name>
    <name type="common">Red clover</name>
    <dbReference type="NCBI Taxonomy" id="57577"/>
    <lineage>
        <taxon>Eukaryota</taxon>
        <taxon>Viridiplantae</taxon>
        <taxon>Streptophyta</taxon>
        <taxon>Embryophyta</taxon>
        <taxon>Tracheophyta</taxon>
        <taxon>Spermatophyta</taxon>
        <taxon>Magnoliopsida</taxon>
        <taxon>eudicotyledons</taxon>
        <taxon>Gunneridae</taxon>
        <taxon>Pentapetalae</taxon>
        <taxon>rosids</taxon>
        <taxon>fabids</taxon>
        <taxon>Fabales</taxon>
        <taxon>Fabaceae</taxon>
        <taxon>Papilionoideae</taxon>
        <taxon>50 kb inversion clade</taxon>
        <taxon>NPAAA clade</taxon>
        <taxon>Hologalegina</taxon>
        <taxon>IRL clade</taxon>
        <taxon>Trifolieae</taxon>
        <taxon>Trifolium</taxon>
    </lineage>
</organism>
<feature type="compositionally biased region" description="Acidic residues" evidence="1">
    <location>
        <begin position="67"/>
        <end position="76"/>
    </location>
</feature>
<evidence type="ECO:0000313" key="3">
    <source>
        <dbReference type="Proteomes" id="UP000236291"/>
    </source>
</evidence>
<comment type="caution">
    <text evidence="2">The sequence shown here is derived from an EMBL/GenBank/DDBJ whole genome shotgun (WGS) entry which is preliminary data.</text>
</comment>
<proteinExistence type="predicted"/>
<dbReference type="Proteomes" id="UP000236291">
    <property type="component" value="Unassembled WGS sequence"/>
</dbReference>
<feature type="compositionally biased region" description="Basic and acidic residues" evidence="1">
    <location>
        <begin position="23"/>
        <end position="47"/>
    </location>
</feature>